<dbReference type="EMBL" id="UFQS01000520">
    <property type="protein sequence ID" value="SSX04550.1"/>
    <property type="molecule type" value="Genomic_DNA"/>
</dbReference>
<accession>A0A336M7U6</accession>
<dbReference type="EMBL" id="UFQT01000520">
    <property type="protein sequence ID" value="SSX24913.1"/>
    <property type="molecule type" value="Genomic_DNA"/>
</dbReference>
<proteinExistence type="predicted"/>
<reference evidence="3" key="2">
    <citation type="submission" date="2018-07" db="EMBL/GenBank/DDBJ databases">
        <authorList>
            <person name="Quirk P.G."/>
            <person name="Krulwich T.A."/>
        </authorList>
    </citation>
    <scope>NUCLEOTIDE SEQUENCE</scope>
</reference>
<keyword evidence="1" id="KW-0732">Signal</keyword>
<reference evidence="2" key="1">
    <citation type="submission" date="2018-04" db="EMBL/GenBank/DDBJ databases">
        <authorList>
            <person name="Go L.Y."/>
            <person name="Mitchell J.A."/>
        </authorList>
    </citation>
    <scope>NUCLEOTIDE SEQUENCE</scope>
    <source>
        <tissue evidence="2">Whole organism</tissue>
    </source>
</reference>
<dbReference type="Pfam" id="PF15868">
    <property type="entry name" value="MBF2"/>
    <property type="match status" value="1"/>
</dbReference>
<organism evidence="3">
    <name type="scientific">Culicoides sonorensis</name>
    <name type="common">Biting midge</name>
    <dbReference type="NCBI Taxonomy" id="179676"/>
    <lineage>
        <taxon>Eukaryota</taxon>
        <taxon>Metazoa</taxon>
        <taxon>Ecdysozoa</taxon>
        <taxon>Arthropoda</taxon>
        <taxon>Hexapoda</taxon>
        <taxon>Insecta</taxon>
        <taxon>Pterygota</taxon>
        <taxon>Neoptera</taxon>
        <taxon>Endopterygota</taxon>
        <taxon>Diptera</taxon>
        <taxon>Nematocera</taxon>
        <taxon>Chironomoidea</taxon>
        <taxon>Ceratopogonidae</taxon>
        <taxon>Ceratopogoninae</taxon>
        <taxon>Culicoides</taxon>
        <taxon>Monoculicoides</taxon>
    </lineage>
</organism>
<dbReference type="PANTHER" id="PTHR37685:SF1">
    <property type="entry name" value="GEO11136P1-RELATED"/>
    <property type="match status" value="1"/>
</dbReference>
<evidence type="ECO:0000256" key="1">
    <source>
        <dbReference type="SAM" id="SignalP"/>
    </source>
</evidence>
<sequence length="112" mass="12000">MTKLLKSVLILCAFIGAIQAASLILGGRVVGDVLLFNQIRAQGPSSVIVSELVEYKGTRNITYIRANDNFFNGTGGYASVVSGGLYKTNVTLRLSSSSANRGYNFTVEIYGK</sequence>
<evidence type="ECO:0000313" key="3">
    <source>
        <dbReference type="EMBL" id="SSX24913.1"/>
    </source>
</evidence>
<evidence type="ECO:0000313" key="2">
    <source>
        <dbReference type="EMBL" id="SSX04550.1"/>
    </source>
</evidence>
<name>A0A336M7U6_CULSO</name>
<dbReference type="AlphaFoldDB" id="A0A336M7U6"/>
<feature type="signal peptide" evidence="1">
    <location>
        <begin position="1"/>
        <end position="20"/>
    </location>
</feature>
<protein>
    <submittedName>
        <fullName evidence="3">CSON011708 protein</fullName>
    </submittedName>
</protein>
<dbReference type="OMA" id="NRTGQAH"/>
<feature type="chain" id="PRO_5036328647" evidence="1">
    <location>
        <begin position="21"/>
        <end position="112"/>
    </location>
</feature>
<dbReference type="InterPro" id="IPR031734">
    <property type="entry name" value="MBF2"/>
</dbReference>
<dbReference type="PANTHER" id="PTHR37685">
    <property type="entry name" value="GEO11136P1-RELATED"/>
    <property type="match status" value="1"/>
</dbReference>
<gene>
    <name evidence="3" type="primary">CSON011708</name>
</gene>
<dbReference type="VEuPathDB" id="VectorBase:CSON011708"/>